<proteinExistence type="predicted"/>
<name>A0A6N2NHP2_SALVM</name>
<gene>
    <name evidence="2" type="ORF">SVIM_LOCUS515111</name>
</gene>
<feature type="compositionally biased region" description="Gly residues" evidence="1">
    <location>
        <begin position="75"/>
        <end position="86"/>
    </location>
</feature>
<feature type="region of interest" description="Disordered" evidence="1">
    <location>
        <begin position="48"/>
        <end position="106"/>
    </location>
</feature>
<evidence type="ECO:0000256" key="1">
    <source>
        <dbReference type="SAM" id="MobiDB-lite"/>
    </source>
</evidence>
<evidence type="ECO:0000313" key="2">
    <source>
        <dbReference type="EMBL" id="VFU66362.1"/>
    </source>
</evidence>
<reference evidence="2" key="1">
    <citation type="submission" date="2019-03" db="EMBL/GenBank/DDBJ databases">
        <authorList>
            <person name="Mank J."/>
            <person name="Almeida P."/>
        </authorList>
    </citation>
    <scope>NUCLEOTIDE SEQUENCE</scope>
    <source>
        <strain evidence="2">78183</strain>
    </source>
</reference>
<sequence length="115" mass="12551">MVMVSYQKSIESLHDLLQRVQIHCLFLHCRSQFIQSLQILQGHQTELARAGGSPGKGSPLKCERHSHSPTYGHPKIGGSGGEGTWGGLLEVDDSHSLDPNDPNLDSNEVNAIIQL</sequence>
<dbReference type="AlphaFoldDB" id="A0A6N2NHP2"/>
<organism evidence="2">
    <name type="scientific">Salix viminalis</name>
    <name type="common">Common osier</name>
    <name type="synonym">Basket willow</name>
    <dbReference type="NCBI Taxonomy" id="40686"/>
    <lineage>
        <taxon>Eukaryota</taxon>
        <taxon>Viridiplantae</taxon>
        <taxon>Streptophyta</taxon>
        <taxon>Embryophyta</taxon>
        <taxon>Tracheophyta</taxon>
        <taxon>Spermatophyta</taxon>
        <taxon>Magnoliopsida</taxon>
        <taxon>eudicotyledons</taxon>
        <taxon>Gunneridae</taxon>
        <taxon>Pentapetalae</taxon>
        <taxon>rosids</taxon>
        <taxon>fabids</taxon>
        <taxon>Malpighiales</taxon>
        <taxon>Salicaceae</taxon>
        <taxon>Saliceae</taxon>
        <taxon>Salix</taxon>
    </lineage>
</organism>
<accession>A0A6N2NHP2</accession>
<protein>
    <submittedName>
        <fullName evidence="2">Uncharacterized protein</fullName>
    </submittedName>
</protein>
<dbReference type="EMBL" id="CAADRP010002351">
    <property type="protein sequence ID" value="VFU66362.1"/>
    <property type="molecule type" value="Genomic_DNA"/>
</dbReference>